<dbReference type="AlphaFoldDB" id="A0A0P8A429"/>
<organism evidence="1 2">
    <name type="scientific">Candidatus Methanoperedens nitratireducens</name>
    <dbReference type="NCBI Taxonomy" id="1392998"/>
    <lineage>
        <taxon>Archaea</taxon>
        <taxon>Methanobacteriati</taxon>
        <taxon>Methanobacteriota</taxon>
        <taxon>Stenosarchaea group</taxon>
        <taxon>Methanomicrobia</taxon>
        <taxon>Methanosarcinales</taxon>
        <taxon>ANME-2 cluster</taxon>
        <taxon>Candidatus Methanoperedentaceae</taxon>
        <taxon>Candidatus Methanoperedens</taxon>
    </lineage>
</organism>
<evidence type="ECO:0000313" key="1">
    <source>
        <dbReference type="EMBL" id="KPQ42921.1"/>
    </source>
</evidence>
<proteinExistence type="predicted"/>
<evidence type="ECO:0008006" key="3">
    <source>
        <dbReference type="Google" id="ProtNLM"/>
    </source>
</evidence>
<accession>A0A0P8A429</accession>
<name>A0A0P8A429_9EURY</name>
<sequence>MTNYWIIIARRKDQKLEDASDYIMDNNIWDFVSSNNDESRTPSNARKLHNGEKVLFYLSAKDREGKKLSEYPYPIFFARATLGSDFIDYDNDSGYEKFVRLNDIKIFPKPIEVNNPKKRYGIGATGPIMIAQIDKERYESACKKANVDP</sequence>
<protein>
    <recommendedName>
        <fullName evidence="3">EVE domain-containing protein</fullName>
    </recommendedName>
</protein>
<comment type="caution">
    <text evidence="1">The sequence shown here is derived from an EMBL/GenBank/DDBJ whole genome shotgun (WGS) entry which is preliminary data.</text>
</comment>
<dbReference type="Proteomes" id="UP000050360">
    <property type="component" value="Unassembled WGS sequence"/>
</dbReference>
<reference evidence="1 2" key="1">
    <citation type="submission" date="2015-09" db="EMBL/GenBank/DDBJ databases">
        <title>A metagenomics-based metabolic model of nitrate-dependent anaerobic oxidation of methane by Methanoperedens-like archaea.</title>
        <authorList>
            <person name="Arshad A."/>
            <person name="Speth D.R."/>
            <person name="De Graaf R.M."/>
            <person name="Op Den Camp H.J."/>
            <person name="Jetten M.S."/>
            <person name="Welte C.U."/>
        </authorList>
    </citation>
    <scope>NUCLEOTIDE SEQUENCE [LARGE SCALE GENOMIC DNA]</scope>
</reference>
<dbReference type="EMBL" id="LKCM01000194">
    <property type="protein sequence ID" value="KPQ42921.1"/>
    <property type="molecule type" value="Genomic_DNA"/>
</dbReference>
<evidence type="ECO:0000313" key="2">
    <source>
        <dbReference type="Proteomes" id="UP000050360"/>
    </source>
</evidence>
<gene>
    <name evidence="1" type="ORF">MPEBLZ_02518</name>
</gene>